<dbReference type="Proteomes" id="UP000694863">
    <property type="component" value="Unplaced"/>
</dbReference>
<reference evidence="2" key="1">
    <citation type="submission" date="2025-08" db="UniProtKB">
        <authorList>
            <consortium name="RefSeq"/>
        </authorList>
    </citation>
    <scope>IDENTIFICATION</scope>
</reference>
<protein>
    <submittedName>
        <fullName evidence="2">Probable G-protein coupled receptor 25</fullName>
    </submittedName>
</protein>
<organism evidence="1 2">
    <name type="scientific">Echinops telfairi</name>
    <name type="common">Lesser hedgehog tenrec</name>
    <dbReference type="NCBI Taxonomy" id="9371"/>
    <lineage>
        <taxon>Eukaryota</taxon>
        <taxon>Metazoa</taxon>
        <taxon>Chordata</taxon>
        <taxon>Craniata</taxon>
        <taxon>Vertebrata</taxon>
        <taxon>Euteleostomi</taxon>
        <taxon>Mammalia</taxon>
        <taxon>Eutheria</taxon>
        <taxon>Afrotheria</taxon>
        <taxon>Tenrecidae</taxon>
        <taxon>Tenrecinae</taxon>
        <taxon>Echinops</taxon>
    </lineage>
</organism>
<name>A0AC55DQT6_ECHTE</name>
<accession>A0AC55DQT6</accession>
<gene>
    <name evidence="2" type="primary">GPR25</name>
</gene>
<keyword evidence="2" id="KW-0675">Receptor</keyword>
<evidence type="ECO:0000313" key="1">
    <source>
        <dbReference type="Proteomes" id="UP000694863"/>
    </source>
</evidence>
<sequence length="475" mass="51811">MAGAESRSPSPWEGSGDYSGSGALEELEELRLCPSWDLPYGYAYIPALYLAAFAMGLAGNAFVVWLLARRRGPRRLVDTFVLHLAVADLGFVLTLPLWAAATAQGGRWPFGAALCKLSSFALTGTRCAGALLLAGMSVDRYLAVVKLLDARPLRTPRCALAACCGVWAAALLAGLPALAYRGLQPLPGGLGGRQCGEEPSDAFQGLSLLLLLLTFVLPLAVTLFCYCRISRRLRRPPHLGRARRTSLRIIFAIVGTFVGSWLPFSALRAVFHLARLRALPLPLPCPLVLALRWGLTLATCLAFVHSCANPVIYLLLDRSFRARVRRGACRGVGSLVRRGSSASSFSGDDSSMFRSRPCSSGPPQPVRSVSGPHRCPERVEGPDSPISPAKELAHKELAHRELTHAVRRQQRALEEHLEACLEELRRLCLREAELTGTLPAEYPLKPGEKAPKVRRRIGAAYKLDEQALHRKHRTR</sequence>
<evidence type="ECO:0000313" key="2">
    <source>
        <dbReference type="RefSeq" id="XP_045154112.1"/>
    </source>
</evidence>
<proteinExistence type="predicted"/>
<keyword evidence="1" id="KW-1185">Reference proteome</keyword>
<dbReference type="RefSeq" id="XP_045154112.1">
    <property type="nucleotide sequence ID" value="XM_045298177.1"/>
</dbReference>